<dbReference type="EMBL" id="HG994362">
    <property type="protein sequence ID" value="CAF2247552.1"/>
    <property type="molecule type" value="Genomic_DNA"/>
</dbReference>
<sequence>MAFGVRMLRDGSLYVQWICSLTKSCKRSSFHPQKTMFRLF</sequence>
<dbReference type="Proteomes" id="UP001295469">
    <property type="component" value="Chromosome A08"/>
</dbReference>
<gene>
    <name evidence="1" type="ORF">DARMORV10_A08P22010.1</name>
</gene>
<dbReference type="AlphaFoldDB" id="A0A817A0J8"/>
<organism evidence="1">
    <name type="scientific">Brassica napus</name>
    <name type="common">Rape</name>
    <dbReference type="NCBI Taxonomy" id="3708"/>
    <lineage>
        <taxon>Eukaryota</taxon>
        <taxon>Viridiplantae</taxon>
        <taxon>Streptophyta</taxon>
        <taxon>Embryophyta</taxon>
        <taxon>Tracheophyta</taxon>
        <taxon>Spermatophyta</taxon>
        <taxon>Magnoliopsida</taxon>
        <taxon>eudicotyledons</taxon>
        <taxon>Gunneridae</taxon>
        <taxon>Pentapetalae</taxon>
        <taxon>rosids</taxon>
        <taxon>malvids</taxon>
        <taxon>Brassicales</taxon>
        <taxon>Brassicaceae</taxon>
        <taxon>Brassiceae</taxon>
        <taxon>Brassica</taxon>
    </lineage>
</organism>
<name>A0A817A0J8_BRANA</name>
<accession>A0A817A0J8</accession>
<proteinExistence type="predicted"/>
<protein>
    <submittedName>
        <fullName evidence="1">(rape) hypothetical protein</fullName>
    </submittedName>
</protein>
<reference evidence="1" key="1">
    <citation type="submission" date="2021-01" db="EMBL/GenBank/DDBJ databases">
        <authorList>
            <consortium name="Genoscope - CEA"/>
            <person name="William W."/>
        </authorList>
    </citation>
    <scope>NUCLEOTIDE SEQUENCE</scope>
</reference>
<evidence type="ECO:0000313" key="1">
    <source>
        <dbReference type="EMBL" id="CAF2247552.1"/>
    </source>
</evidence>